<protein>
    <submittedName>
        <fullName evidence="2">Uncharacterized protein</fullName>
    </submittedName>
</protein>
<feature type="region of interest" description="Disordered" evidence="1">
    <location>
        <begin position="1"/>
        <end position="56"/>
    </location>
</feature>
<name>A0ABP7X8Y5_9ACTN</name>
<evidence type="ECO:0000313" key="2">
    <source>
        <dbReference type="EMBL" id="GAA4107748.1"/>
    </source>
</evidence>
<evidence type="ECO:0000256" key="1">
    <source>
        <dbReference type="SAM" id="MobiDB-lite"/>
    </source>
</evidence>
<comment type="caution">
    <text evidence="2">The sequence shown here is derived from an EMBL/GenBank/DDBJ whole genome shotgun (WGS) entry which is preliminary data.</text>
</comment>
<evidence type="ECO:0000313" key="3">
    <source>
        <dbReference type="Proteomes" id="UP001501495"/>
    </source>
</evidence>
<dbReference type="Proteomes" id="UP001501495">
    <property type="component" value="Unassembled WGS sequence"/>
</dbReference>
<sequence>MEMLPLLPSRSGAAAVRRHRASLRPSRAGLKENRAPSSGQTARRRPQGAGAGVGEGVGAGVLGVVGTAGGVAPALGLGDGMT</sequence>
<proteinExistence type="predicted"/>
<accession>A0ABP7X8Y5</accession>
<dbReference type="EMBL" id="BAAAZH010000001">
    <property type="protein sequence ID" value="GAA4107748.1"/>
    <property type="molecule type" value="Genomic_DNA"/>
</dbReference>
<organism evidence="2 3">
    <name type="scientific">Nocardioides fonticola</name>
    <dbReference type="NCBI Taxonomy" id="450363"/>
    <lineage>
        <taxon>Bacteria</taxon>
        <taxon>Bacillati</taxon>
        <taxon>Actinomycetota</taxon>
        <taxon>Actinomycetes</taxon>
        <taxon>Propionibacteriales</taxon>
        <taxon>Nocardioidaceae</taxon>
        <taxon>Nocardioides</taxon>
    </lineage>
</organism>
<gene>
    <name evidence="2" type="ORF">GCM10022215_00900</name>
</gene>
<keyword evidence="3" id="KW-1185">Reference proteome</keyword>
<reference evidence="3" key="1">
    <citation type="journal article" date="2019" name="Int. J. Syst. Evol. Microbiol.">
        <title>The Global Catalogue of Microorganisms (GCM) 10K type strain sequencing project: providing services to taxonomists for standard genome sequencing and annotation.</title>
        <authorList>
            <consortium name="The Broad Institute Genomics Platform"/>
            <consortium name="The Broad Institute Genome Sequencing Center for Infectious Disease"/>
            <person name="Wu L."/>
            <person name="Ma J."/>
        </authorList>
    </citation>
    <scope>NUCLEOTIDE SEQUENCE [LARGE SCALE GENOMIC DNA]</scope>
    <source>
        <strain evidence="3">JCM 16703</strain>
    </source>
</reference>